<keyword evidence="3" id="KW-1185">Reference proteome</keyword>
<organism evidence="2 3">
    <name type="scientific">Steinernema hermaphroditum</name>
    <dbReference type="NCBI Taxonomy" id="289476"/>
    <lineage>
        <taxon>Eukaryota</taxon>
        <taxon>Metazoa</taxon>
        <taxon>Ecdysozoa</taxon>
        <taxon>Nematoda</taxon>
        <taxon>Chromadorea</taxon>
        <taxon>Rhabditida</taxon>
        <taxon>Tylenchina</taxon>
        <taxon>Panagrolaimomorpha</taxon>
        <taxon>Strongyloidoidea</taxon>
        <taxon>Steinernematidae</taxon>
        <taxon>Steinernema</taxon>
    </lineage>
</organism>
<proteinExistence type="predicted"/>
<accession>A0AA39I6J2</accession>
<gene>
    <name evidence="2" type="ORF">QR680_013753</name>
</gene>
<feature type="signal peptide" evidence="1">
    <location>
        <begin position="1"/>
        <end position="15"/>
    </location>
</feature>
<dbReference type="EMBL" id="JAUCMV010000002">
    <property type="protein sequence ID" value="KAK0418746.1"/>
    <property type="molecule type" value="Genomic_DNA"/>
</dbReference>
<reference evidence="2" key="1">
    <citation type="submission" date="2023-06" db="EMBL/GenBank/DDBJ databases">
        <title>Genomic analysis of the entomopathogenic nematode Steinernema hermaphroditum.</title>
        <authorList>
            <person name="Schwarz E.M."/>
            <person name="Heppert J.K."/>
            <person name="Baniya A."/>
            <person name="Schwartz H.T."/>
            <person name="Tan C.-H."/>
            <person name="Antoshechkin I."/>
            <person name="Sternberg P.W."/>
            <person name="Goodrich-Blair H."/>
            <person name="Dillman A.R."/>
        </authorList>
    </citation>
    <scope>NUCLEOTIDE SEQUENCE</scope>
    <source>
        <strain evidence="2">PS9179</strain>
        <tissue evidence="2">Whole animal</tissue>
    </source>
</reference>
<protein>
    <recommendedName>
        <fullName evidence="4">SXP/RAL-2 family protein Ani s 5-like cation-binding domain-containing protein</fullName>
    </recommendedName>
</protein>
<evidence type="ECO:0008006" key="4">
    <source>
        <dbReference type="Google" id="ProtNLM"/>
    </source>
</evidence>
<keyword evidence="1" id="KW-0732">Signal</keyword>
<dbReference type="Gene3D" id="1.20.120.1100">
    <property type="match status" value="1"/>
</dbReference>
<comment type="caution">
    <text evidence="2">The sequence shown here is derived from an EMBL/GenBank/DDBJ whole genome shotgun (WGS) entry which is preliminary data.</text>
</comment>
<sequence>MKVLLFFCVLGMAAAAPSAHFSNITQFVAHMERDEYEGYLKIVKESTSLPYIPNEYFGFLQTLTESDYDDLVFIAKARDAIQNIRPVVFLQAWDLLKRWNPELHQAGEKAFDSFSSRINEEGQNGKISRNVYNTISWLVRTGAGAPVHPNGEESMNLYIHNVLREVKQFNEQEKAEVDTLFPELSKLAERIDELPSNYNFLTTIPVYF</sequence>
<dbReference type="Proteomes" id="UP001175271">
    <property type="component" value="Unassembled WGS sequence"/>
</dbReference>
<name>A0AA39I6J2_9BILA</name>
<evidence type="ECO:0000256" key="1">
    <source>
        <dbReference type="SAM" id="SignalP"/>
    </source>
</evidence>
<dbReference type="AlphaFoldDB" id="A0AA39I6J2"/>
<evidence type="ECO:0000313" key="3">
    <source>
        <dbReference type="Proteomes" id="UP001175271"/>
    </source>
</evidence>
<feature type="chain" id="PRO_5041309394" description="SXP/RAL-2 family protein Ani s 5-like cation-binding domain-containing protein" evidence="1">
    <location>
        <begin position="16"/>
        <end position="208"/>
    </location>
</feature>
<evidence type="ECO:0000313" key="2">
    <source>
        <dbReference type="EMBL" id="KAK0418746.1"/>
    </source>
</evidence>